<dbReference type="NCBIfam" id="NF004790">
    <property type="entry name" value="PRK06136.1"/>
    <property type="match status" value="1"/>
</dbReference>
<dbReference type="RefSeq" id="WP_088563075.1">
    <property type="nucleotide sequence ID" value="NZ_FYEH01000022.1"/>
</dbReference>
<dbReference type="AlphaFoldDB" id="A0A212S3K0"/>
<keyword evidence="3" id="KW-0169">Cobalamin biosynthesis</keyword>
<keyword evidence="5 15" id="KW-0808">Transferase</keyword>
<dbReference type="GO" id="GO:0043115">
    <property type="term" value="F:precorrin-2 dehydrogenase activity"/>
    <property type="evidence" value="ECO:0007669"/>
    <property type="project" value="UniProtKB-EC"/>
</dbReference>
<comment type="pathway">
    <text evidence="1">Porphyrin-containing compound metabolism; siroheme biosynthesis; sirohydrochlorin from precorrin-2: step 1/1.</text>
</comment>
<dbReference type="SUPFAM" id="SSF51735">
    <property type="entry name" value="NAD(P)-binding Rossmann-fold domains"/>
    <property type="match status" value="1"/>
</dbReference>
<dbReference type="InterPro" id="IPR014777">
    <property type="entry name" value="4pyrrole_Mease_sub1"/>
</dbReference>
<name>A0A212S3K0_9PROT</name>
<dbReference type="InterPro" id="IPR019478">
    <property type="entry name" value="Sirohaem_synthase_dimer_dom"/>
</dbReference>
<feature type="domain" description="Tetrapyrrole methylase" evidence="16">
    <location>
        <begin position="243"/>
        <end position="455"/>
    </location>
</feature>
<dbReference type="PROSITE" id="PS00840">
    <property type="entry name" value="SUMT_2"/>
    <property type="match status" value="1"/>
</dbReference>
<evidence type="ECO:0000256" key="14">
    <source>
        <dbReference type="PIRSR" id="PIRSR036426-1"/>
    </source>
</evidence>
<dbReference type="PIRSF" id="PIRSF036426">
    <property type="entry name" value="Sirohaem_synth"/>
    <property type="match status" value="1"/>
</dbReference>
<evidence type="ECO:0000313" key="19">
    <source>
        <dbReference type="Proteomes" id="UP000197065"/>
    </source>
</evidence>
<evidence type="ECO:0000256" key="2">
    <source>
        <dbReference type="ARBA" id="ARBA00005879"/>
    </source>
</evidence>
<reference evidence="18 19" key="1">
    <citation type="submission" date="2017-06" db="EMBL/GenBank/DDBJ databases">
        <authorList>
            <person name="Kim H.J."/>
            <person name="Triplett B.A."/>
        </authorList>
    </citation>
    <scope>NUCLEOTIDE SEQUENCE [LARGE SCALE GENOMIC DNA]</scope>
    <source>
        <strain evidence="18 19">B29T1</strain>
    </source>
</reference>
<evidence type="ECO:0000256" key="13">
    <source>
        <dbReference type="ARBA" id="ARBA00047561"/>
    </source>
</evidence>
<dbReference type="InterPro" id="IPR003043">
    <property type="entry name" value="Uropor_MeTrfase_CS"/>
</dbReference>
<evidence type="ECO:0000313" key="18">
    <source>
        <dbReference type="EMBL" id="SNB79702.1"/>
    </source>
</evidence>
<organism evidence="18 19">
    <name type="scientific">Arboricoccus pini</name>
    <dbReference type="NCBI Taxonomy" id="1963835"/>
    <lineage>
        <taxon>Bacteria</taxon>
        <taxon>Pseudomonadati</taxon>
        <taxon>Pseudomonadota</taxon>
        <taxon>Alphaproteobacteria</taxon>
        <taxon>Geminicoccales</taxon>
        <taxon>Geminicoccaceae</taxon>
        <taxon>Arboricoccus</taxon>
    </lineage>
</organism>
<dbReference type="CDD" id="cd11642">
    <property type="entry name" value="SUMT"/>
    <property type="match status" value="1"/>
</dbReference>
<keyword evidence="10" id="KW-0627">Porphyrin biosynthesis</keyword>
<feature type="active site" description="Proton acceptor" evidence="14">
    <location>
        <position position="274"/>
    </location>
</feature>
<dbReference type="FunFam" id="3.40.1010.10:FF:000001">
    <property type="entry name" value="Siroheme synthase"/>
    <property type="match status" value="1"/>
</dbReference>
<dbReference type="PANTHER" id="PTHR45790">
    <property type="entry name" value="SIROHEME SYNTHASE-RELATED"/>
    <property type="match status" value="1"/>
</dbReference>
<dbReference type="SUPFAM" id="SSF53790">
    <property type="entry name" value="Tetrapyrrole methylase"/>
    <property type="match status" value="1"/>
</dbReference>
<dbReference type="InterPro" id="IPR006367">
    <property type="entry name" value="Sirohaem_synthase_N"/>
</dbReference>
<dbReference type="GO" id="GO:0032259">
    <property type="term" value="P:methylation"/>
    <property type="evidence" value="ECO:0007669"/>
    <property type="project" value="UniProtKB-KW"/>
</dbReference>
<dbReference type="PANTHER" id="PTHR45790:SF3">
    <property type="entry name" value="S-ADENOSYL-L-METHIONINE-DEPENDENT UROPORPHYRINOGEN III METHYLTRANSFERASE, CHLOROPLASTIC"/>
    <property type="match status" value="1"/>
</dbReference>
<dbReference type="GO" id="GO:0004851">
    <property type="term" value="F:uroporphyrin-III C-methyltransferase activity"/>
    <property type="evidence" value="ECO:0007669"/>
    <property type="project" value="InterPro"/>
</dbReference>
<dbReference type="UniPathway" id="UPA00262">
    <property type="reaction ID" value="UER00211"/>
</dbReference>
<dbReference type="Pfam" id="PF00590">
    <property type="entry name" value="TP_methylase"/>
    <property type="match status" value="1"/>
</dbReference>
<dbReference type="Gene3D" id="3.30.160.110">
    <property type="entry name" value="Siroheme synthase, domain 2"/>
    <property type="match status" value="1"/>
</dbReference>
<dbReference type="GO" id="GO:0019354">
    <property type="term" value="P:siroheme biosynthetic process"/>
    <property type="evidence" value="ECO:0007669"/>
    <property type="project" value="UniProtKB-UniPathway"/>
</dbReference>
<dbReference type="NCBIfam" id="NF007922">
    <property type="entry name" value="PRK10637.1"/>
    <property type="match status" value="1"/>
</dbReference>
<comment type="similarity">
    <text evidence="2 15">Belongs to the precorrin methyltransferase family.</text>
</comment>
<dbReference type="PROSITE" id="PS00839">
    <property type="entry name" value="SUMT_1"/>
    <property type="match status" value="1"/>
</dbReference>
<dbReference type="GO" id="GO:0009236">
    <property type="term" value="P:cobalamin biosynthetic process"/>
    <property type="evidence" value="ECO:0007669"/>
    <property type="project" value="UniProtKB-KW"/>
</dbReference>
<evidence type="ECO:0000256" key="3">
    <source>
        <dbReference type="ARBA" id="ARBA00022573"/>
    </source>
</evidence>
<proteinExistence type="inferred from homology"/>
<dbReference type="EMBL" id="FYEH01000022">
    <property type="protein sequence ID" value="SNB79702.1"/>
    <property type="molecule type" value="Genomic_DNA"/>
</dbReference>
<dbReference type="InterPro" id="IPR036291">
    <property type="entry name" value="NAD(P)-bd_dom_sf"/>
</dbReference>
<dbReference type="Proteomes" id="UP000197065">
    <property type="component" value="Unassembled WGS sequence"/>
</dbReference>
<dbReference type="InterPro" id="IPR012409">
    <property type="entry name" value="Sirohaem_synth"/>
</dbReference>
<dbReference type="InterPro" id="IPR037115">
    <property type="entry name" value="Sirohaem_synt_dimer_dom_sf"/>
</dbReference>
<feature type="active site" description="Proton donor" evidence="14">
    <location>
        <position position="296"/>
    </location>
</feature>
<evidence type="ECO:0000256" key="8">
    <source>
        <dbReference type="ARBA" id="ARBA00023027"/>
    </source>
</evidence>
<dbReference type="InterPro" id="IPR014776">
    <property type="entry name" value="4pyrrole_Mease_sub2"/>
</dbReference>
<comment type="pathway">
    <text evidence="12">Porphyrin-containing compound metabolism; siroheme biosynthesis; precorrin-2 from uroporphyrinogen III: step 1/1.</text>
</comment>
<dbReference type="Gene3D" id="1.10.8.210">
    <property type="entry name" value="Sirohaem synthase, dimerisation domain"/>
    <property type="match status" value="1"/>
</dbReference>
<comment type="catalytic activity">
    <reaction evidence="13">
        <text>precorrin-2 + NAD(+) = sirohydrochlorin + NADH + 2 H(+)</text>
        <dbReference type="Rhea" id="RHEA:15613"/>
        <dbReference type="ChEBI" id="CHEBI:15378"/>
        <dbReference type="ChEBI" id="CHEBI:57540"/>
        <dbReference type="ChEBI" id="CHEBI:57945"/>
        <dbReference type="ChEBI" id="CHEBI:58351"/>
        <dbReference type="ChEBI" id="CHEBI:58827"/>
        <dbReference type="EC" id="1.3.1.76"/>
    </reaction>
</comment>
<evidence type="ECO:0000256" key="15">
    <source>
        <dbReference type="RuleBase" id="RU003960"/>
    </source>
</evidence>
<keyword evidence="6" id="KW-0949">S-adenosyl-L-methionine</keyword>
<dbReference type="NCBIfam" id="TIGR01469">
    <property type="entry name" value="cobA_cysG_Cterm"/>
    <property type="match status" value="1"/>
</dbReference>
<evidence type="ECO:0000256" key="5">
    <source>
        <dbReference type="ARBA" id="ARBA00022679"/>
    </source>
</evidence>
<dbReference type="InterPro" id="IPR000878">
    <property type="entry name" value="4pyrrol_Mease"/>
</dbReference>
<dbReference type="GO" id="GO:0051266">
    <property type="term" value="F:sirohydrochlorin ferrochelatase activity"/>
    <property type="evidence" value="ECO:0007669"/>
    <property type="project" value="InterPro"/>
</dbReference>
<dbReference type="InterPro" id="IPR006366">
    <property type="entry name" value="CobA/CysG_C"/>
</dbReference>
<evidence type="ECO:0000256" key="11">
    <source>
        <dbReference type="ARBA" id="ARBA00023268"/>
    </source>
</evidence>
<dbReference type="NCBIfam" id="TIGR01470">
    <property type="entry name" value="cysG_Nterm"/>
    <property type="match status" value="1"/>
</dbReference>
<dbReference type="Gene3D" id="3.30.950.10">
    <property type="entry name" value="Methyltransferase, Cobalt-precorrin-4 Transmethylase, Domain 2"/>
    <property type="match status" value="1"/>
</dbReference>
<keyword evidence="8" id="KW-0520">NAD</keyword>
<sequence>MKIVSRKPLEPDRPSQPEAARVAPLAVLPVFMTLEGRRAVVIGASDAAAWKAELLAAAGAAVEVVATEPGTEMARLLADEGFAGRLLHRARPWEQVALAGAAIIVADATGDAEAAAIRAAARAAGVPLNVIDKPLFSDVAFGSIVNRSPVVVGISTEGAAPILGQAIRRRIEALLPHSLQAWARLAQSVRARLNERLASLSLRRIFWESFVDRAFGPAPTPADVAAVDADLERLAKSPLPAGRVTLVGAGPGDVELLTIKAVRALQSADVILFDDLVADEVLEMARREARRILVGKRGGRPSCKQEEINELMLKLARSGRHVVRLKSGDPMIFGRAGEEIAQLDQAGIPVEIVPGITTGIALAAALGISLTHRDQARSVRFVTGHSRQGGLPDDLDWRAIADPATTTIFYMAGRTACLIRDRLEAQGLSPATKIAVAASLSRPNQRLWQGQLADLPRLIEEAGSDEPLILGIGNVFAPRQRRDGGAEDELAARARA</sequence>
<evidence type="ECO:0000259" key="16">
    <source>
        <dbReference type="Pfam" id="PF00590"/>
    </source>
</evidence>
<keyword evidence="7" id="KW-0560">Oxidoreductase</keyword>
<dbReference type="Gene3D" id="3.40.1010.10">
    <property type="entry name" value="Cobalt-precorrin-4 Transmethylase, Domain 1"/>
    <property type="match status" value="1"/>
</dbReference>
<dbReference type="SUPFAM" id="SSF75615">
    <property type="entry name" value="Siroheme synthase middle domains-like"/>
    <property type="match status" value="1"/>
</dbReference>
<keyword evidence="4 15" id="KW-0489">Methyltransferase</keyword>
<protein>
    <submittedName>
        <fullName evidence="18">Uroporphyrinogen-III C-methyltransferase</fullName>
    </submittedName>
</protein>
<dbReference type="InterPro" id="IPR035996">
    <property type="entry name" value="4pyrrol_Methylase_sf"/>
</dbReference>
<accession>A0A212S3K0</accession>
<evidence type="ECO:0000256" key="6">
    <source>
        <dbReference type="ARBA" id="ARBA00022691"/>
    </source>
</evidence>
<dbReference type="GO" id="GO:0051287">
    <property type="term" value="F:NAD binding"/>
    <property type="evidence" value="ECO:0007669"/>
    <property type="project" value="InterPro"/>
</dbReference>
<keyword evidence="9" id="KW-0456">Lyase</keyword>
<dbReference type="InterPro" id="IPR050161">
    <property type="entry name" value="Siro_Cobalamin_biosynth"/>
</dbReference>
<dbReference type="OrthoDB" id="9815856at2"/>
<evidence type="ECO:0000256" key="10">
    <source>
        <dbReference type="ARBA" id="ARBA00023244"/>
    </source>
</evidence>
<evidence type="ECO:0000256" key="12">
    <source>
        <dbReference type="ARBA" id="ARBA00025705"/>
    </source>
</evidence>
<dbReference type="Pfam" id="PF13241">
    <property type="entry name" value="NAD_binding_7"/>
    <property type="match status" value="1"/>
</dbReference>
<feature type="domain" description="Sirohaem synthase dimerisation" evidence="17">
    <location>
        <begin position="179"/>
        <end position="233"/>
    </location>
</feature>
<gene>
    <name evidence="18" type="ORF">SAMN07250955_12217</name>
</gene>
<dbReference type="Pfam" id="PF10414">
    <property type="entry name" value="CysG_dimeriser"/>
    <property type="match status" value="1"/>
</dbReference>
<evidence type="ECO:0000256" key="1">
    <source>
        <dbReference type="ARBA" id="ARBA00005010"/>
    </source>
</evidence>
<keyword evidence="19" id="KW-1185">Reference proteome</keyword>
<dbReference type="Gene3D" id="3.40.50.720">
    <property type="entry name" value="NAD(P)-binding Rossmann-like Domain"/>
    <property type="match status" value="1"/>
</dbReference>
<evidence type="ECO:0000259" key="17">
    <source>
        <dbReference type="Pfam" id="PF10414"/>
    </source>
</evidence>
<evidence type="ECO:0000256" key="9">
    <source>
        <dbReference type="ARBA" id="ARBA00023239"/>
    </source>
</evidence>
<evidence type="ECO:0000256" key="4">
    <source>
        <dbReference type="ARBA" id="ARBA00022603"/>
    </source>
</evidence>
<evidence type="ECO:0000256" key="7">
    <source>
        <dbReference type="ARBA" id="ARBA00023002"/>
    </source>
</evidence>
<keyword evidence="11" id="KW-0511">Multifunctional enzyme</keyword>